<dbReference type="EMBL" id="VDEP01000342">
    <property type="protein sequence ID" value="KAA1099224.1"/>
    <property type="molecule type" value="Genomic_DNA"/>
</dbReference>
<evidence type="ECO:0000313" key="2">
    <source>
        <dbReference type="EMBL" id="KAA1084545.1"/>
    </source>
</evidence>
<evidence type="ECO:0000313" key="5">
    <source>
        <dbReference type="Proteomes" id="UP000325313"/>
    </source>
</evidence>
<dbReference type="Proteomes" id="UP000324748">
    <property type="component" value="Unassembled WGS sequence"/>
</dbReference>
<proteinExistence type="predicted"/>
<accession>A0A5B0PF21</accession>
<evidence type="ECO:0000313" key="4">
    <source>
        <dbReference type="Proteomes" id="UP000324748"/>
    </source>
</evidence>
<evidence type="ECO:0000256" key="1">
    <source>
        <dbReference type="SAM" id="SignalP"/>
    </source>
</evidence>
<feature type="signal peptide" evidence="1">
    <location>
        <begin position="1"/>
        <end position="23"/>
    </location>
</feature>
<evidence type="ECO:0000313" key="3">
    <source>
        <dbReference type="EMBL" id="KAA1099224.1"/>
    </source>
</evidence>
<dbReference type="AlphaFoldDB" id="A0A5B0PF21"/>
<dbReference type="Proteomes" id="UP000325313">
    <property type="component" value="Unassembled WGS sequence"/>
</dbReference>
<feature type="chain" id="PRO_5036366435" evidence="1">
    <location>
        <begin position="24"/>
        <end position="182"/>
    </location>
</feature>
<comment type="caution">
    <text evidence="3">The sequence shown here is derived from an EMBL/GenBank/DDBJ whole genome shotgun (WGS) entry which is preliminary data.</text>
</comment>
<sequence>MLLKSILMMFCILYHCMLPESFAKSIVKRSIFKGGETSSLGESPFGGPLYKSVETVYDKGKCVVTTYYCTPPKVAFSLNGKDISISLNEFLNSSTDSLGISEKEKEKVTKTLLSERKGAQGFTMGQKKGQELSAEEKNQIWPNGPPRFAEKIRAIDLCNGDRTIFYKYSHTPYVVTEVKLNP</sequence>
<keyword evidence="1" id="KW-0732">Signal</keyword>
<protein>
    <submittedName>
        <fullName evidence="3">Uncharacterized protein</fullName>
    </submittedName>
</protein>
<keyword evidence="4" id="KW-1185">Reference proteome</keyword>
<dbReference type="EMBL" id="VSWC01000118">
    <property type="protein sequence ID" value="KAA1084545.1"/>
    <property type="molecule type" value="Genomic_DNA"/>
</dbReference>
<name>A0A5B0PF21_PUCGR</name>
<gene>
    <name evidence="2" type="ORF">PGT21_030510</name>
    <name evidence="3" type="ORF">PGTUg99_023275</name>
</gene>
<reference evidence="4 5" key="1">
    <citation type="submission" date="2019-05" db="EMBL/GenBank/DDBJ databases">
        <title>Emergence of the Ug99 lineage of the wheat stem rust pathogen through somatic hybridization.</title>
        <authorList>
            <person name="Li F."/>
            <person name="Upadhyaya N.M."/>
            <person name="Sperschneider J."/>
            <person name="Matny O."/>
            <person name="Nguyen-Phuc H."/>
            <person name="Mago R."/>
            <person name="Raley C."/>
            <person name="Miller M.E."/>
            <person name="Silverstein K.A.T."/>
            <person name="Henningsen E."/>
            <person name="Hirsch C.D."/>
            <person name="Visser B."/>
            <person name="Pretorius Z.A."/>
            <person name="Steffenson B.J."/>
            <person name="Schwessinger B."/>
            <person name="Dodds P.N."/>
            <person name="Figueroa M."/>
        </authorList>
    </citation>
    <scope>NUCLEOTIDE SEQUENCE [LARGE SCALE GENOMIC DNA]</scope>
    <source>
        <strain evidence="2">21-0</strain>
        <strain evidence="3 5">Ug99</strain>
    </source>
</reference>
<organism evidence="3 5">
    <name type="scientific">Puccinia graminis f. sp. tritici</name>
    <dbReference type="NCBI Taxonomy" id="56615"/>
    <lineage>
        <taxon>Eukaryota</taxon>
        <taxon>Fungi</taxon>
        <taxon>Dikarya</taxon>
        <taxon>Basidiomycota</taxon>
        <taxon>Pucciniomycotina</taxon>
        <taxon>Pucciniomycetes</taxon>
        <taxon>Pucciniales</taxon>
        <taxon>Pucciniaceae</taxon>
        <taxon>Puccinia</taxon>
    </lineage>
</organism>